<dbReference type="AlphaFoldDB" id="A0A1H0LZL2"/>
<keyword evidence="4" id="KW-1185">Reference proteome</keyword>
<dbReference type="Gene3D" id="3.30.9.10">
    <property type="entry name" value="D-Amino Acid Oxidase, subunit A, domain 2"/>
    <property type="match status" value="1"/>
</dbReference>
<evidence type="ECO:0000256" key="1">
    <source>
        <dbReference type="SAM" id="MobiDB-lite"/>
    </source>
</evidence>
<dbReference type="STRING" id="443156.SAMN04489867_0453"/>
<sequence>MSIPLWWDQGEQEGPPAASSADGPSSPPPAPAHAKGESAPPPPAPAHAKGESAPPPPAPAHTKGESAPPPPAPPTRADVVIVGGGFTGLWTAHYLLLADPGLDVVVLEAEHVGFGASGRNGGWVSALWPVGPEALARRRGAAAARAMVAELQHTVDEVGRATESAAIDCGFRKGGAIALARSSAQAIRARSEVEHAEQWGLGTRWLDAAEATERLAASRVEGATFTPHCARVQPRRLVDGLAATVRSQGVQVVEGVRVRAIEPGRALLEGGGQVAAKHVIRATEAWTPTLPGQRRTVAPVYSLMVATEPLTEAQWARIGLAEREVFSDHRHVIIYGQRTVDDRLAFGGRGAPYHFRSRIKPEFDHEATVFADLRATLTDLLPQLGDVAFTHAWGGPLGIARDWHPSVGHDPATGLGWAGGYVGDGVAGTNLAGRTLADLVTGRDSPITQLPWVGHRSRRWEPEPARWVGVNAGLRLAHAADREEARTGRPARIGTLLAALTGH</sequence>
<name>A0A1H0LZL2_9MICO</name>
<dbReference type="PANTHER" id="PTHR13847">
    <property type="entry name" value="SARCOSINE DEHYDROGENASE-RELATED"/>
    <property type="match status" value="1"/>
</dbReference>
<dbReference type="InterPro" id="IPR006076">
    <property type="entry name" value="FAD-dep_OxRdtase"/>
</dbReference>
<dbReference type="RefSeq" id="WP_231961400.1">
    <property type="nucleotide sequence ID" value="NZ_LT629711.1"/>
</dbReference>
<evidence type="ECO:0000259" key="2">
    <source>
        <dbReference type="Pfam" id="PF01266"/>
    </source>
</evidence>
<reference evidence="4" key="1">
    <citation type="submission" date="2016-10" db="EMBL/GenBank/DDBJ databases">
        <authorList>
            <person name="Varghese N."/>
            <person name="Submissions S."/>
        </authorList>
    </citation>
    <scope>NUCLEOTIDE SEQUENCE [LARGE SCALE GENOMIC DNA]</scope>
    <source>
        <strain evidence="4">DSM 22329</strain>
    </source>
</reference>
<organism evidence="3 4">
    <name type="scientific">Pedococcus dokdonensis</name>
    <dbReference type="NCBI Taxonomy" id="443156"/>
    <lineage>
        <taxon>Bacteria</taxon>
        <taxon>Bacillati</taxon>
        <taxon>Actinomycetota</taxon>
        <taxon>Actinomycetes</taxon>
        <taxon>Micrococcales</taxon>
        <taxon>Intrasporangiaceae</taxon>
        <taxon>Pedococcus</taxon>
    </lineage>
</organism>
<gene>
    <name evidence="3" type="ORF">SAMN04489867_0453</name>
</gene>
<dbReference type="GO" id="GO:0005737">
    <property type="term" value="C:cytoplasm"/>
    <property type="evidence" value="ECO:0007669"/>
    <property type="project" value="TreeGrafter"/>
</dbReference>
<protein>
    <submittedName>
        <fullName evidence="3">Glycine/D-amino acid oxidase</fullName>
    </submittedName>
</protein>
<accession>A0A1H0LZL2</accession>
<evidence type="ECO:0000313" key="4">
    <source>
        <dbReference type="Proteomes" id="UP000199077"/>
    </source>
</evidence>
<dbReference type="Pfam" id="PF01266">
    <property type="entry name" value="DAO"/>
    <property type="match status" value="1"/>
</dbReference>
<proteinExistence type="predicted"/>
<dbReference type="EMBL" id="LT629711">
    <property type="protein sequence ID" value="SDO73662.1"/>
    <property type="molecule type" value="Genomic_DNA"/>
</dbReference>
<feature type="region of interest" description="Disordered" evidence="1">
    <location>
        <begin position="1"/>
        <end position="76"/>
    </location>
</feature>
<evidence type="ECO:0000313" key="3">
    <source>
        <dbReference type="EMBL" id="SDO73662.1"/>
    </source>
</evidence>
<dbReference type="Gene3D" id="3.50.50.60">
    <property type="entry name" value="FAD/NAD(P)-binding domain"/>
    <property type="match status" value="1"/>
</dbReference>
<dbReference type="InterPro" id="IPR036188">
    <property type="entry name" value="FAD/NAD-bd_sf"/>
</dbReference>
<feature type="compositionally biased region" description="Low complexity" evidence="1">
    <location>
        <begin position="15"/>
        <end position="24"/>
    </location>
</feature>
<dbReference type="Proteomes" id="UP000199077">
    <property type="component" value="Chromosome I"/>
</dbReference>
<dbReference type="PANTHER" id="PTHR13847:SF285">
    <property type="entry name" value="FAD DEPENDENT OXIDOREDUCTASE DOMAIN-CONTAINING PROTEIN"/>
    <property type="match status" value="1"/>
</dbReference>
<feature type="domain" description="FAD dependent oxidoreductase" evidence="2">
    <location>
        <begin position="78"/>
        <end position="439"/>
    </location>
</feature>
<dbReference type="SUPFAM" id="SSF51905">
    <property type="entry name" value="FAD/NAD(P)-binding domain"/>
    <property type="match status" value="1"/>
</dbReference>